<dbReference type="EMBL" id="ML996110">
    <property type="protein sequence ID" value="KAF2738224.1"/>
    <property type="molecule type" value="Genomic_DNA"/>
</dbReference>
<gene>
    <name evidence="1" type="ORF">EJ04DRAFT_560814</name>
</gene>
<dbReference type="InterPro" id="IPR011990">
    <property type="entry name" value="TPR-like_helical_dom_sf"/>
</dbReference>
<sequence>MKGDPKVAASYFKQAEDIFSKSSNNMFLIGVHYTWATLLMNQNENLDALAKFQVAYTLAKESIPFQTVVASLCYKLAVLHTRMDLFKEAKERLKEGMTISENHKREEFIARIGRQWALTILTIDADPTSTDEEKDMAAEMKKTSEDIRQRLWEQINPYVKDASNVQEEEQYRWLLAAWYR</sequence>
<dbReference type="SUPFAM" id="SSF48452">
    <property type="entry name" value="TPR-like"/>
    <property type="match status" value="1"/>
</dbReference>
<evidence type="ECO:0000313" key="2">
    <source>
        <dbReference type="Proteomes" id="UP000799444"/>
    </source>
</evidence>
<evidence type="ECO:0000313" key="1">
    <source>
        <dbReference type="EMBL" id="KAF2738224.1"/>
    </source>
</evidence>
<keyword evidence="2" id="KW-1185">Reference proteome</keyword>
<accession>A0A9P4V4Y6</accession>
<organism evidence="1 2">
    <name type="scientific">Polyplosphaeria fusca</name>
    <dbReference type="NCBI Taxonomy" id="682080"/>
    <lineage>
        <taxon>Eukaryota</taxon>
        <taxon>Fungi</taxon>
        <taxon>Dikarya</taxon>
        <taxon>Ascomycota</taxon>
        <taxon>Pezizomycotina</taxon>
        <taxon>Dothideomycetes</taxon>
        <taxon>Pleosporomycetidae</taxon>
        <taxon>Pleosporales</taxon>
        <taxon>Tetraplosphaeriaceae</taxon>
        <taxon>Polyplosphaeria</taxon>
    </lineage>
</organism>
<proteinExistence type="predicted"/>
<name>A0A9P4V4Y6_9PLEO</name>
<protein>
    <submittedName>
        <fullName evidence="1">Uncharacterized protein</fullName>
    </submittedName>
</protein>
<dbReference type="Gene3D" id="1.25.40.10">
    <property type="entry name" value="Tetratricopeptide repeat domain"/>
    <property type="match status" value="1"/>
</dbReference>
<comment type="caution">
    <text evidence="1">The sequence shown here is derived from an EMBL/GenBank/DDBJ whole genome shotgun (WGS) entry which is preliminary data.</text>
</comment>
<dbReference type="AlphaFoldDB" id="A0A9P4V4Y6"/>
<reference evidence="1" key="1">
    <citation type="journal article" date="2020" name="Stud. Mycol.">
        <title>101 Dothideomycetes genomes: a test case for predicting lifestyles and emergence of pathogens.</title>
        <authorList>
            <person name="Haridas S."/>
            <person name="Albert R."/>
            <person name="Binder M."/>
            <person name="Bloem J."/>
            <person name="Labutti K."/>
            <person name="Salamov A."/>
            <person name="Andreopoulos B."/>
            <person name="Baker S."/>
            <person name="Barry K."/>
            <person name="Bills G."/>
            <person name="Bluhm B."/>
            <person name="Cannon C."/>
            <person name="Castanera R."/>
            <person name="Culley D."/>
            <person name="Daum C."/>
            <person name="Ezra D."/>
            <person name="Gonzalez J."/>
            <person name="Henrissat B."/>
            <person name="Kuo A."/>
            <person name="Liang C."/>
            <person name="Lipzen A."/>
            <person name="Lutzoni F."/>
            <person name="Magnuson J."/>
            <person name="Mondo S."/>
            <person name="Nolan M."/>
            <person name="Ohm R."/>
            <person name="Pangilinan J."/>
            <person name="Park H.-J."/>
            <person name="Ramirez L."/>
            <person name="Alfaro M."/>
            <person name="Sun H."/>
            <person name="Tritt A."/>
            <person name="Yoshinaga Y."/>
            <person name="Zwiers L.-H."/>
            <person name="Turgeon B."/>
            <person name="Goodwin S."/>
            <person name="Spatafora J."/>
            <person name="Crous P."/>
            <person name="Grigoriev I."/>
        </authorList>
    </citation>
    <scope>NUCLEOTIDE SEQUENCE</scope>
    <source>
        <strain evidence="1">CBS 125425</strain>
    </source>
</reference>
<dbReference type="Proteomes" id="UP000799444">
    <property type="component" value="Unassembled WGS sequence"/>
</dbReference>